<name>A0A6J5LK05_9CAUD</name>
<dbReference type="PRINTS" id="PR00297">
    <property type="entry name" value="CHAPERONIN10"/>
</dbReference>
<evidence type="ECO:0000313" key="2">
    <source>
        <dbReference type="EMBL" id="CAB4131959.1"/>
    </source>
</evidence>
<sequence>MSNVSGINPVGWRILVKPQEIKDTSDGGIVITTGNYKEREQMANTTGIVVAMGNDCFADEPAPWCKIGDKIIFAKYAGLLYLGKDGSQYRMINDKDVTGTLDGDVDLVDPYLAKV</sequence>
<dbReference type="EMBL" id="LR796254">
    <property type="protein sequence ID" value="CAB4131959.1"/>
    <property type="molecule type" value="Genomic_DNA"/>
</dbReference>
<dbReference type="GO" id="GO:0044183">
    <property type="term" value="F:protein folding chaperone"/>
    <property type="evidence" value="ECO:0007669"/>
    <property type="project" value="InterPro"/>
</dbReference>
<dbReference type="InterPro" id="IPR037124">
    <property type="entry name" value="Chaperonin_GroES_sf"/>
</dbReference>
<gene>
    <name evidence="2" type="ORF">UFOVP135_39</name>
</gene>
<accession>A0A6J5LK05</accession>
<dbReference type="SUPFAM" id="SSF50129">
    <property type="entry name" value="GroES-like"/>
    <property type="match status" value="1"/>
</dbReference>
<dbReference type="SMART" id="SM00883">
    <property type="entry name" value="Cpn10"/>
    <property type="match status" value="1"/>
</dbReference>
<dbReference type="Pfam" id="PF00166">
    <property type="entry name" value="Cpn10"/>
    <property type="match status" value="1"/>
</dbReference>
<dbReference type="GO" id="GO:0005524">
    <property type="term" value="F:ATP binding"/>
    <property type="evidence" value="ECO:0007669"/>
    <property type="project" value="InterPro"/>
</dbReference>
<protein>
    <submittedName>
        <fullName evidence="2">GroS Co-chaperonin GroES (HSP10)</fullName>
    </submittedName>
</protein>
<keyword evidence="1" id="KW-0143">Chaperone</keyword>
<organism evidence="2">
    <name type="scientific">uncultured Caudovirales phage</name>
    <dbReference type="NCBI Taxonomy" id="2100421"/>
    <lineage>
        <taxon>Viruses</taxon>
        <taxon>Duplodnaviria</taxon>
        <taxon>Heunggongvirae</taxon>
        <taxon>Uroviricota</taxon>
        <taxon>Caudoviricetes</taxon>
        <taxon>Peduoviridae</taxon>
        <taxon>Maltschvirus</taxon>
        <taxon>Maltschvirus maltsch</taxon>
    </lineage>
</organism>
<dbReference type="Gene3D" id="2.30.33.40">
    <property type="entry name" value="GroES chaperonin"/>
    <property type="match status" value="1"/>
</dbReference>
<proteinExistence type="predicted"/>
<dbReference type="CDD" id="cd00320">
    <property type="entry name" value="cpn10"/>
    <property type="match status" value="1"/>
</dbReference>
<dbReference type="InterPro" id="IPR011032">
    <property type="entry name" value="GroES-like_sf"/>
</dbReference>
<dbReference type="InterPro" id="IPR020818">
    <property type="entry name" value="Chaperonin_GroES"/>
</dbReference>
<evidence type="ECO:0000256" key="1">
    <source>
        <dbReference type="ARBA" id="ARBA00023186"/>
    </source>
</evidence>
<reference evidence="2" key="1">
    <citation type="submission" date="2020-04" db="EMBL/GenBank/DDBJ databases">
        <authorList>
            <person name="Chiriac C."/>
            <person name="Salcher M."/>
            <person name="Ghai R."/>
            <person name="Kavagutti S V."/>
        </authorList>
    </citation>
    <scope>NUCLEOTIDE SEQUENCE</scope>
</reference>